<evidence type="ECO:0000313" key="1">
    <source>
        <dbReference type="EMBL" id="OMJ95856.1"/>
    </source>
</evidence>
<reference evidence="1 2" key="1">
    <citation type="submission" date="2016-11" db="EMBL/GenBank/DDBJ databases">
        <title>The macronuclear genome of Stentor coeruleus: a giant cell with tiny introns.</title>
        <authorList>
            <person name="Slabodnick M."/>
            <person name="Ruby J.G."/>
            <person name="Reiff S.B."/>
            <person name="Swart E.C."/>
            <person name="Gosai S."/>
            <person name="Prabakaran S."/>
            <person name="Witkowska E."/>
            <person name="Larue G.E."/>
            <person name="Fisher S."/>
            <person name="Freeman R.M."/>
            <person name="Gunawardena J."/>
            <person name="Chu W."/>
            <person name="Stover N.A."/>
            <person name="Gregory B.D."/>
            <person name="Nowacki M."/>
            <person name="Derisi J."/>
            <person name="Roy S.W."/>
            <person name="Marshall W.F."/>
            <person name="Sood P."/>
        </authorList>
    </citation>
    <scope>NUCLEOTIDE SEQUENCE [LARGE SCALE GENOMIC DNA]</scope>
    <source>
        <strain evidence="1">WM001</strain>
    </source>
</reference>
<evidence type="ECO:0000313" key="2">
    <source>
        <dbReference type="Proteomes" id="UP000187209"/>
    </source>
</evidence>
<dbReference type="AlphaFoldDB" id="A0A1R2D3R8"/>
<organism evidence="1 2">
    <name type="scientific">Stentor coeruleus</name>
    <dbReference type="NCBI Taxonomy" id="5963"/>
    <lineage>
        <taxon>Eukaryota</taxon>
        <taxon>Sar</taxon>
        <taxon>Alveolata</taxon>
        <taxon>Ciliophora</taxon>
        <taxon>Postciliodesmatophora</taxon>
        <taxon>Heterotrichea</taxon>
        <taxon>Heterotrichida</taxon>
        <taxon>Stentoridae</taxon>
        <taxon>Stentor</taxon>
    </lineage>
</organism>
<comment type="caution">
    <text evidence="1">The sequence shown here is derived from an EMBL/GenBank/DDBJ whole genome shotgun (WGS) entry which is preliminary data.</text>
</comment>
<dbReference type="EMBL" id="MPUH01000006">
    <property type="protein sequence ID" value="OMJ95856.1"/>
    <property type="molecule type" value="Genomic_DNA"/>
</dbReference>
<protein>
    <recommendedName>
        <fullName evidence="3">RAP domain-containing protein</fullName>
    </recommendedName>
</protein>
<sequence>MFKRVLRAFHEPEWKKIFSGLDNREDITLVRGLKDVEDNYSFTVYLKYFKNLSYLTDREILKTASYLYLANDFRYQQSEFSAHNFFLHMKQKVSSENFDWTCENITNFFHFIINNSLSSSLFIPKAETLTEICEKNLDNMTLYEIALYRNLIIKLKKVPTDKCNLKFIEKFEQTKYFCFFNFESLSVIHKALIPYTNNINNSSFPSNVQELYNETLKRIYGNQFVSKSFNNFLMYLSNNDLPNEVTDHFSDICDKTLIELYDDPLKSSKFFSVIKSKYSNSKIFKLTDHIIFRSKAKKLFITHSVNRYISEITQIQFPSKIDSSHSNLLSVIILKQLASEYIFHEVLIFECLQALKLSYKLKNNIKLNDISSFAYNCAKINCIKVLNSKNKEKIAMELSQIIYKNTQAQDIKDYDSNNNSNDNSNAVNYSILKYVWSLAVFDLHEPSIIQIFTNSIIDKCFNESKINDTKMFYIGQIHFWLSLQYPNGPQFNEKILEIILKCKKLNYPLRYDSGLREIVYNQLINPEKYKTNYFEYPHYIEFADIEKKVAIIIEDPSEMVTDGINNYRNGMNELKYWILMKKGWNVSVVTLESLIEGKHSNILKSV</sequence>
<dbReference type="Proteomes" id="UP000187209">
    <property type="component" value="Unassembled WGS sequence"/>
</dbReference>
<accession>A0A1R2D3R8</accession>
<keyword evidence="2" id="KW-1185">Reference proteome</keyword>
<evidence type="ECO:0008006" key="3">
    <source>
        <dbReference type="Google" id="ProtNLM"/>
    </source>
</evidence>
<gene>
    <name evidence="1" type="ORF">SteCoe_575</name>
</gene>
<proteinExistence type="predicted"/>
<name>A0A1R2D3R8_9CILI</name>